<protein>
    <submittedName>
        <fullName evidence="1">Uncharacterized protein</fullName>
    </submittedName>
</protein>
<proteinExistence type="predicted"/>
<reference evidence="1 2" key="1">
    <citation type="journal article" date="2019" name="Nat. Ecol. Evol.">
        <title>Megaphylogeny resolves global patterns of mushroom evolution.</title>
        <authorList>
            <person name="Varga T."/>
            <person name="Krizsan K."/>
            <person name="Foldi C."/>
            <person name="Dima B."/>
            <person name="Sanchez-Garcia M."/>
            <person name="Sanchez-Ramirez S."/>
            <person name="Szollosi G.J."/>
            <person name="Szarkandi J.G."/>
            <person name="Papp V."/>
            <person name="Albert L."/>
            <person name="Andreopoulos W."/>
            <person name="Angelini C."/>
            <person name="Antonin V."/>
            <person name="Barry K.W."/>
            <person name="Bougher N.L."/>
            <person name="Buchanan P."/>
            <person name="Buyck B."/>
            <person name="Bense V."/>
            <person name="Catcheside P."/>
            <person name="Chovatia M."/>
            <person name="Cooper J."/>
            <person name="Damon W."/>
            <person name="Desjardin D."/>
            <person name="Finy P."/>
            <person name="Geml J."/>
            <person name="Haridas S."/>
            <person name="Hughes K."/>
            <person name="Justo A."/>
            <person name="Karasinski D."/>
            <person name="Kautmanova I."/>
            <person name="Kiss B."/>
            <person name="Kocsube S."/>
            <person name="Kotiranta H."/>
            <person name="LaButti K.M."/>
            <person name="Lechner B.E."/>
            <person name="Liimatainen K."/>
            <person name="Lipzen A."/>
            <person name="Lukacs Z."/>
            <person name="Mihaltcheva S."/>
            <person name="Morgado L.N."/>
            <person name="Niskanen T."/>
            <person name="Noordeloos M.E."/>
            <person name="Ohm R.A."/>
            <person name="Ortiz-Santana B."/>
            <person name="Ovrebo C."/>
            <person name="Racz N."/>
            <person name="Riley R."/>
            <person name="Savchenko A."/>
            <person name="Shiryaev A."/>
            <person name="Soop K."/>
            <person name="Spirin V."/>
            <person name="Szebenyi C."/>
            <person name="Tomsovsky M."/>
            <person name="Tulloss R.E."/>
            <person name="Uehling J."/>
            <person name="Grigoriev I.V."/>
            <person name="Vagvolgyi C."/>
            <person name="Papp T."/>
            <person name="Martin F.M."/>
            <person name="Miettinen O."/>
            <person name="Hibbett D.S."/>
            <person name="Nagy L.G."/>
        </authorList>
    </citation>
    <scope>NUCLEOTIDE SEQUENCE [LARGE SCALE GENOMIC DNA]</scope>
    <source>
        <strain evidence="1 2">CBS 962.96</strain>
    </source>
</reference>
<evidence type="ECO:0000313" key="1">
    <source>
        <dbReference type="EMBL" id="THU91228.1"/>
    </source>
</evidence>
<sequence length="95" mass="10531">MSEIDVAQFLGCSPTLNTAVAPAGQSKVYVNQKLASSLAQNTRQKEPKGYNDESLLNHTHDHVPAKKHPFCDPFAVVSCGFSQSWSLLLRKELFR</sequence>
<name>A0A4S8LQU2_DENBC</name>
<dbReference type="EMBL" id="ML179312">
    <property type="protein sequence ID" value="THU91228.1"/>
    <property type="molecule type" value="Genomic_DNA"/>
</dbReference>
<keyword evidence="2" id="KW-1185">Reference proteome</keyword>
<accession>A0A4S8LQU2</accession>
<dbReference type="Proteomes" id="UP000297245">
    <property type="component" value="Unassembled WGS sequence"/>
</dbReference>
<gene>
    <name evidence="1" type="ORF">K435DRAFT_863609</name>
</gene>
<dbReference type="AlphaFoldDB" id="A0A4S8LQU2"/>
<organism evidence="1 2">
    <name type="scientific">Dendrothele bispora (strain CBS 962.96)</name>
    <dbReference type="NCBI Taxonomy" id="1314807"/>
    <lineage>
        <taxon>Eukaryota</taxon>
        <taxon>Fungi</taxon>
        <taxon>Dikarya</taxon>
        <taxon>Basidiomycota</taxon>
        <taxon>Agaricomycotina</taxon>
        <taxon>Agaricomycetes</taxon>
        <taxon>Agaricomycetidae</taxon>
        <taxon>Agaricales</taxon>
        <taxon>Agaricales incertae sedis</taxon>
        <taxon>Dendrothele</taxon>
    </lineage>
</organism>
<evidence type="ECO:0000313" key="2">
    <source>
        <dbReference type="Proteomes" id="UP000297245"/>
    </source>
</evidence>